<dbReference type="Proteomes" id="UP000250086">
    <property type="component" value="Unassembled WGS sequence"/>
</dbReference>
<evidence type="ECO:0000256" key="2">
    <source>
        <dbReference type="ARBA" id="ARBA00010765"/>
    </source>
</evidence>
<feature type="binding site" evidence="13 14">
    <location>
        <position position="65"/>
    </location>
    <ligand>
        <name>[4Fe-4S] cluster</name>
        <dbReference type="ChEBI" id="CHEBI:49883"/>
        <note>4Fe-4S-S-AdoMet</note>
    </ligand>
</feature>
<dbReference type="HAMAP" id="MF_01694">
    <property type="entry name" value="BioB"/>
    <property type="match status" value="1"/>
</dbReference>
<dbReference type="SFLD" id="SFLDS00029">
    <property type="entry name" value="Radical_SAM"/>
    <property type="match status" value="1"/>
</dbReference>
<evidence type="ECO:0000256" key="14">
    <source>
        <dbReference type="PIRSR" id="PIRSR001619-1"/>
    </source>
</evidence>
<dbReference type="InterPro" id="IPR058240">
    <property type="entry name" value="rSAM_sf"/>
</dbReference>
<dbReference type="GO" id="GO:0005506">
    <property type="term" value="F:iron ion binding"/>
    <property type="evidence" value="ECO:0007669"/>
    <property type="project" value="UniProtKB-UniRule"/>
</dbReference>
<evidence type="ECO:0000256" key="3">
    <source>
        <dbReference type="ARBA" id="ARBA00012236"/>
    </source>
</evidence>
<keyword evidence="8 13" id="KW-0479">Metal-binding</keyword>
<feature type="binding site" evidence="13 14">
    <location>
        <position position="61"/>
    </location>
    <ligand>
        <name>[4Fe-4S] cluster</name>
        <dbReference type="ChEBI" id="CHEBI:49883"/>
        <note>4Fe-4S-S-AdoMet</note>
    </ligand>
</feature>
<dbReference type="Pfam" id="PF04055">
    <property type="entry name" value="Radical_SAM"/>
    <property type="match status" value="1"/>
</dbReference>
<dbReference type="CDD" id="cd01335">
    <property type="entry name" value="Radical_SAM"/>
    <property type="match status" value="1"/>
</dbReference>
<dbReference type="SFLD" id="SFLDG01060">
    <property type="entry name" value="BATS_domain_containing"/>
    <property type="match status" value="1"/>
</dbReference>
<name>A0A2X0VH51_9GAMM</name>
<comment type="cofactor">
    <cofactor evidence="13 14">
        <name>[4Fe-4S] cluster</name>
        <dbReference type="ChEBI" id="CHEBI:49883"/>
    </cofactor>
    <text evidence="13 14">Binds 1 [4Fe-4S] cluster. The cluster is coordinated with 3 cysteines and an exchangeable S-adenosyl-L-methionine.</text>
</comment>
<dbReference type="Gene3D" id="3.20.20.70">
    <property type="entry name" value="Aldolase class I"/>
    <property type="match status" value="1"/>
</dbReference>
<comment type="similarity">
    <text evidence="2 13">Belongs to the radical SAM superfamily. Biotin synthase family.</text>
</comment>
<comment type="cofactor">
    <cofactor evidence="14">
        <name>[2Fe-2S] cluster</name>
        <dbReference type="ChEBI" id="CHEBI:190135"/>
    </cofactor>
    <text evidence="14">Binds 1 [2Fe-2S] cluster. The cluster is coordinated with 3 cysteines and 1 arginine.</text>
</comment>
<dbReference type="EC" id="2.8.1.6" evidence="3 13"/>
<keyword evidence="10 13" id="KW-0408">Iron</keyword>
<feature type="binding site" evidence="13 14">
    <location>
        <position position="197"/>
    </location>
    <ligand>
        <name>[2Fe-2S] cluster</name>
        <dbReference type="ChEBI" id="CHEBI:190135"/>
    </ligand>
</feature>
<dbReference type="UniPathway" id="UPA00078">
    <property type="reaction ID" value="UER00162"/>
</dbReference>
<dbReference type="InterPro" id="IPR002684">
    <property type="entry name" value="Biotin_synth/BioAB"/>
</dbReference>
<dbReference type="RefSeq" id="WP_113743023.1">
    <property type="nucleotide sequence ID" value="NZ_UAPV01000001.1"/>
</dbReference>
<evidence type="ECO:0000256" key="4">
    <source>
        <dbReference type="ARBA" id="ARBA00022485"/>
    </source>
</evidence>
<evidence type="ECO:0000256" key="12">
    <source>
        <dbReference type="ARBA" id="ARBA00051157"/>
    </source>
</evidence>
<keyword evidence="17" id="KW-1185">Reference proteome</keyword>
<dbReference type="SUPFAM" id="SSF102114">
    <property type="entry name" value="Radical SAM enzymes"/>
    <property type="match status" value="1"/>
</dbReference>
<dbReference type="InterPro" id="IPR007197">
    <property type="entry name" value="rSAM"/>
</dbReference>
<sequence length="322" mass="35733">MSIEKLTQAILDGYAITKEEALALYDEPLESLKESALKIGQAFFNDRFELCSITNGKSGRCSENCKFCAQSRAFKTEVEVTNLKSTNTFMEEAQYNATRGVHRFSIVTSGRRLPKEEVDKVCLAYKAIADTYNIALCASHGLLDYEDFVKLKHSGVTRIHNNLETSRNFFKNVCTTHTYDQKIEAIKAAQKAGLDVCSGGIIGMGESLEDRVDMALDLRELGIVSVPVNVLNPIKGTPFEHLQRLDDTEIKKTVAIFRHILSRSVLRLAGGRILFNDITPDLYDYGINAMITGDMLTTCGLSIASDISSVIQKGRSLDIIEK</sequence>
<feature type="binding site" evidence="13 14">
    <location>
        <position position="137"/>
    </location>
    <ligand>
        <name>[2Fe-2S] cluster</name>
        <dbReference type="ChEBI" id="CHEBI:190135"/>
    </ligand>
</feature>
<dbReference type="GO" id="GO:0004076">
    <property type="term" value="F:biotin synthase activity"/>
    <property type="evidence" value="ECO:0007669"/>
    <property type="project" value="UniProtKB-UniRule"/>
</dbReference>
<evidence type="ECO:0000256" key="13">
    <source>
        <dbReference type="HAMAP-Rule" id="MF_01694"/>
    </source>
</evidence>
<dbReference type="SFLD" id="SFLDG01278">
    <property type="entry name" value="biotin_synthase_like"/>
    <property type="match status" value="1"/>
</dbReference>
<dbReference type="SMART" id="SM00876">
    <property type="entry name" value="BATS"/>
    <property type="match status" value="1"/>
</dbReference>
<feature type="binding site" evidence="13 14">
    <location>
        <position position="105"/>
    </location>
    <ligand>
        <name>[2Fe-2S] cluster</name>
        <dbReference type="ChEBI" id="CHEBI:190135"/>
    </ligand>
</feature>
<feature type="binding site" evidence="13 14">
    <location>
        <position position="68"/>
    </location>
    <ligand>
        <name>[4Fe-4S] cluster</name>
        <dbReference type="ChEBI" id="CHEBI:49883"/>
        <note>4Fe-4S-S-AdoMet</note>
    </ligand>
</feature>
<dbReference type="InterPro" id="IPR006638">
    <property type="entry name" value="Elp3/MiaA/NifB-like_rSAM"/>
</dbReference>
<reference evidence="16 17" key="1">
    <citation type="submission" date="2018-06" db="EMBL/GenBank/DDBJ databases">
        <authorList>
            <consortium name="Pathogen Informatics"/>
            <person name="Doyle S."/>
        </authorList>
    </citation>
    <scope>NUCLEOTIDE SEQUENCE [LARGE SCALE GENOMIC DNA]</scope>
    <source>
        <strain evidence="16 17">NCTC13093</strain>
    </source>
</reference>
<accession>A0A2X0VH51</accession>
<evidence type="ECO:0000256" key="9">
    <source>
        <dbReference type="ARBA" id="ARBA00022756"/>
    </source>
</evidence>
<comment type="pathway">
    <text evidence="1 13">Cofactor biosynthesis; biotin biosynthesis; biotin from 7,8-diaminononanoate: step 2/2.</text>
</comment>
<feature type="binding site" evidence="13 14">
    <location>
        <position position="267"/>
    </location>
    <ligand>
        <name>[2Fe-2S] cluster</name>
        <dbReference type="ChEBI" id="CHEBI:190135"/>
    </ligand>
</feature>
<dbReference type="PANTHER" id="PTHR22976:SF2">
    <property type="entry name" value="BIOTIN SYNTHASE, MITOCHONDRIAL"/>
    <property type="match status" value="1"/>
</dbReference>
<dbReference type="Pfam" id="PF06968">
    <property type="entry name" value="BATS"/>
    <property type="match status" value="1"/>
</dbReference>
<evidence type="ECO:0000259" key="15">
    <source>
        <dbReference type="PROSITE" id="PS51918"/>
    </source>
</evidence>
<dbReference type="InterPro" id="IPR013785">
    <property type="entry name" value="Aldolase_TIM"/>
</dbReference>
<dbReference type="AlphaFoldDB" id="A0A2X0VH51"/>
<evidence type="ECO:0000256" key="5">
    <source>
        <dbReference type="ARBA" id="ARBA00022679"/>
    </source>
</evidence>
<dbReference type="NCBIfam" id="TIGR00433">
    <property type="entry name" value="bioB"/>
    <property type="match status" value="1"/>
</dbReference>
<dbReference type="InterPro" id="IPR024177">
    <property type="entry name" value="Biotin_synthase"/>
</dbReference>
<dbReference type="GO" id="GO:0051539">
    <property type="term" value="F:4 iron, 4 sulfur cluster binding"/>
    <property type="evidence" value="ECO:0007669"/>
    <property type="project" value="UniProtKB-KW"/>
</dbReference>
<keyword evidence="11 13" id="KW-0411">Iron-sulfur</keyword>
<evidence type="ECO:0000256" key="8">
    <source>
        <dbReference type="ARBA" id="ARBA00022723"/>
    </source>
</evidence>
<proteinExistence type="inferred from homology"/>
<dbReference type="GO" id="GO:0051537">
    <property type="term" value="F:2 iron, 2 sulfur cluster binding"/>
    <property type="evidence" value="ECO:0007669"/>
    <property type="project" value="UniProtKB-KW"/>
</dbReference>
<keyword evidence="4 13" id="KW-0004">4Fe-4S</keyword>
<dbReference type="InterPro" id="IPR010722">
    <property type="entry name" value="BATS_dom"/>
</dbReference>
<keyword evidence="7 13" id="KW-0001">2Fe-2S</keyword>
<comment type="cofactor">
    <cofactor evidence="13">
        <name>[2Fe-2S] cluster</name>
        <dbReference type="ChEBI" id="CHEBI:190135"/>
    </cofactor>
    <text evidence="13">Binds 1 [2Fe-2S] cluster. The cluster is coordinated with 3 cysteines and 1 arginine.</text>
</comment>
<keyword evidence="6 13" id="KW-0949">S-adenosyl-L-methionine</keyword>
<dbReference type="GO" id="GO:0009102">
    <property type="term" value="P:biotin biosynthetic process"/>
    <property type="evidence" value="ECO:0007669"/>
    <property type="project" value="UniProtKB-UniRule"/>
</dbReference>
<evidence type="ECO:0000256" key="7">
    <source>
        <dbReference type="ARBA" id="ARBA00022714"/>
    </source>
</evidence>
<dbReference type="SMART" id="SM00729">
    <property type="entry name" value="Elp3"/>
    <property type="match status" value="1"/>
</dbReference>
<gene>
    <name evidence="13 16" type="primary">bioB</name>
    <name evidence="16" type="ORF">NCTC13093_00146</name>
</gene>
<comment type="catalytic activity">
    <reaction evidence="12 13">
        <text>(4R,5S)-dethiobiotin + (sulfur carrier)-SH + 2 reduced [2Fe-2S]-[ferredoxin] + 2 S-adenosyl-L-methionine = (sulfur carrier)-H + biotin + 2 5'-deoxyadenosine + 2 L-methionine + 2 oxidized [2Fe-2S]-[ferredoxin]</text>
        <dbReference type="Rhea" id="RHEA:22060"/>
        <dbReference type="Rhea" id="RHEA-COMP:10000"/>
        <dbReference type="Rhea" id="RHEA-COMP:10001"/>
        <dbReference type="Rhea" id="RHEA-COMP:14737"/>
        <dbReference type="Rhea" id="RHEA-COMP:14739"/>
        <dbReference type="ChEBI" id="CHEBI:17319"/>
        <dbReference type="ChEBI" id="CHEBI:29917"/>
        <dbReference type="ChEBI" id="CHEBI:33737"/>
        <dbReference type="ChEBI" id="CHEBI:33738"/>
        <dbReference type="ChEBI" id="CHEBI:57586"/>
        <dbReference type="ChEBI" id="CHEBI:57844"/>
        <dbReference type="ChEBI" id="CHEBI:59789"/>
        <dbReference type="ChEBI" id="CHEBI:64428"/>
        <dbReference type="ChEBI" id="CHEBI:149473"/>
        <dbReference type="EC" id="2.8.1.6"/>
    </reaction>
</comment>
<comment type="subunit">
    <text evidence="13">Homodimer.</text>
</comment>
<organism evidence="16 17">
    <name type="scientific">Anaerobiospirillum thomasii</name>
    <dbReference type="NCBI Taxonomy" id="179995"/>
    <lineage>
        <taxon>Bacteria</taxon>
        <taxon>Pseudomonadati</taxon>
        <taxon>Pseudomonadota</taxon>
        <taxon>Gammaproteobacteria</taxon>
        <taxon>Aeromonadales</taxon>
        <taxon>Succinivibrionaceae</taxon>
        <taxon>Anaerobiospirillum</taxon>
    </lineage>
</organism>
<dbReference type="PIRSF" id="PIRSF001619">
    <property type="entry name" value="Biotin_synth"/>
    <property type="match status" value="1"/>
</dbReference>
<evidence type="ECO:0000256" key="11">
    <source>
        <dbReference type="ARBA" id="ARBA00023014"/>
    </source>
</evidence>
<dbReference type="PANTHER" id="PTHR22976">
    <property type="entry name" value="BIOTIN SYNTHASE"/>
    <property type="match status" value="1"/>
</dbReference>
<evidence type="ECO:0000313" key="17">
    <source>
        <dbReference type="Proteomes" id="UP000250086"/>
    </source>
</evidence>
<evidence type="ECO:0000313" key="16">
    <source>
        <dbReference type="EMBL" id="SPT68808.1"/>
    </source>
</evidence>
<keyword evidence="9 13" id="KW-0093">Biotin biosynthesis</keyword>
<evidence type="ECO:0000256" key="1">
    <source>
        <dbReference type="ARBA" id="ARBA00004942"/>
    </source>
</evidence>
<dbReference type="EMBL" id="UAPV01000001">
    <property type="protein sequence ID" value="SPT68808.1"/>
    <property type="molecule type" value="Genomic_DNA"/>
</dbReference>
<dbReference type="PROSITE" id="PS51918">
    <property type="entry name" value="RADICAL_SAM"/>
    <property type="match status" value="1"/>
</dbReference>
<feature type="domain" description="Radical SAM core" evidence="15">
    <location>
        <begin position="43"/>
        <end position="272"/>
    </location>
</feature>
<evidence type="ECO:0000256" key="10">
    <source>
        <dbReference type="ARBA" id="ARBA00023004"/>
    </source>
</evidence>
<comment type="function">
    <text evidence="13">Catalyzes the conversion of dethiobiotin (DTB) to biotin by the insertion of a sulfur atom into dethiobiotin via a radical-based mechanism.</text>
</comment>
<evidence type="ECO:0000256" key="6">
    <source>
        <dbReference type="ARBA" id="ARBA00022691"/>
    </source>
</evidence>
<keyword evidence="5 13" id="KW-0808">Transferase</keyword>
<protein>
    <recommendedName>
        <fullName evidence="3 13">Biotin synthase</fullName>
        <ecNumber evidence="3 13">2.8.1.6</ecNumber>
    </recommendedName>
</protein>